<protein>
    <recommendedName>
        <fullName evidence="3">Alcohol dehydrogenase-like C-terminal domain-containing protein</fullName>
    </recommendedName>
</protein>
<dbReference type="InterPro" id="IPR036291">
    <property type="entry name" value="NAD(P)-bd_dom_sf"/>
</dbReference>
<dbReference type="InParanoid" id="A0A0C3BHY9"/>
<dbReference type="AlphaFoldDB" id="A0A0C3BHY9"/>
<reference evidence="1 2" key="1">
    <citation type="submission" date="2014-04" db="EMBL/GenBank/DDBJ databases">
        <authorList>
            <consortium name="DOE Joint Genome Institute"/>
            <person name="Kuo A."/>
            <person name="Tarkka M."/>
            <person name="Buscot F."/>
            <person name="Kohler A."/>
            <person name="Nagy L.G."/>
            <person name="Floudas D."/>
            <person name="Copeland A."/>
            <person name="Barry K.W."/>
            <person name="Cichocki N."/>
            <person name="Veneault-Fourrey C."/>
            <person name="LaButti K."/>
            <person name="Lindquist E.A."/>
            <person name="Lipzen A."/>
            <person name="Lundell T."/>
            <person name="Morin E."/>
            <person name="Murat C."/>
            <person name="Sun H."/>
            <person name="Tunlid A."/>
            <person name="Henrissat B."/>
            <person name="Grigoriev I.V."/>
            <person name="Hibbett D.S."/>
            <person name="Martin F."/>
            <person name="Nordberg H.P."/>
            <person name="Cantor M.N."/>
            <person name="Hua S.X."/>
        </authorList>
    </citation>
    <scope>NUCLEOTIDE SEQUENCE [LARGE SCALE GENOMIC DNA]</scope>
    <source>
        <strain evidence="1 2">F 1598</strain>
    </source>
</reference>
<dbReference type="HOGENOM" id="CLU_026673_29_4_1"/>
<dbReference type="SUPFAM" id="SSF51735">
    <property type="entry name" value="NAD(P)-binding Rossmann-fold domains"/>
    <property type="match status" value="1"/>
</dbReference>
<reference evidence="2" key="2">
    <citation type="submission" date="2015-01" db="EMBL/GenBank/DDBJ databases">
        <title>Evolutionary Origins and Diversification of the Mycorrhizal Mutualists.</title>
        <authorList>
            <consortium name="DOE Joint Genome Institute"/>
            <consortium name="Mycorrhizal Genomics Consortium"/>
            <person name="Kohler A."/>
            <person name="Kuo A."/>
            <person name="Nagy L.G."/>
            <person name="Floudas D."/>
            <person name="Copeland A."/>
            <person name="Barry K.W."/>
            <person name="Cichocki N."/>
            <person name="Veneault-Fourrey C."/>
            <person name="LaButti K."/>
            <person name="Lindquist E.A."/>
            <person name="Lipzen A."/>
            <person name="Lundell T."/>
            <person name="Morin E."/>
            <person name="Murat C."/>
            <person name="Riley R."/>
            <person name="Ohm R."/>
            <person name="Sun H."/>
            <person name="Tunlid A."/>
            <person name="Henrissat B."/>
            <person name="Grigoriev I.V."/>
            <person name="Hibbett D.S."/>
            <person name="Martin F."/>
        </authorList>
    </citation>
    <scope>NUCLEOTIDE SEQUENCE [LARGE SCALE GENOMIC DNA]</scope>
    <source>
        <strain evidence="2">F 1598</strain>
    </source>
</reference>
<dbReference type="STRING" id="765440.A0A0C3BHY9"/>
<dbReference type="Gene3D" id="3.90.180.10">
    <property type="entry name" value="Medium-chain alcohol dehydrogenases, catalytic domain"/>
    <property type="match status" value="1"/>
</dbReference>
<gene>
    <name evidence="1" type="ORF">PILCRDRAFT_5035</name>
</gene>
<dbReference type="InterPro" id="IPR045010">
    <property type="entry name" value="MDR_fam"/>
</dbReference>
<dbReference type="EMBL" id="KN832983">
    <property type="protein sequence ID" value="KIM85933.1"/>
    <property type="molecule type" value="Genomic_DNA"/>
</dbReference>
<dbReference type="Gene3D" id="3.40.50.720">
    <property type="entry name" value="NAD(P)-binding Rossmann-like Domain"/>
    <property type="match status" value="1"/>
</dbReference>
<keyword evidence="2" id="KW-1185">Reference proteome</keyword>
<organism evidence="1 2">
    <name type="scientific">Piloderma croceum (strain F 1598)</name>
    <dbReference type="NCBI Taxonomy" id="765440"/>
    <lineage>
        <taxon>Eukaryota</taxon>
        <taxon>Fungi</taxon>
        <taxon>Dikarya</taxon>
        <taxon>Basidiomycota</taxon>
        <taxon>Agaricomycotina</taxon>
        <taxon>Agaricomycetes</taxon>
        <taxon>Agaricomycetidae</taxon>
        <taxon>Atheliales</taxon>
        <taxon>Atheliaceae</taxon>
        <taxon>Piloderma</taxon>
    </lineage>
</organism>
<dbReference type="GO" id="GO:0016628">
    <property type="term" value="F:oxidoreductase activity, acting on the CH-CH group of donors, NAD or NADP as acceptor"/>
    <property type="evidence" value="ECO:0007669"/>
    <property type="project" value="InterPro"/>
</dbReference>
<dbReference type="PANTHER" id="PTHR43205">
    <property type="entry name" value="PROSTAGLANDIN REDUCTASE"/>
    <property type="match status" value="1"/>
</dbReference>
<dbReference type="PANTHER" id="PTHR43205:SF7">
    <property type="entry name" value="PROSTAGLANDIN REDUCTASE 1"/>
    <property type="match status" value="1"/>
</dbReference>
<proteinExistence type="predicted"/>
<evidence type="ECO:0000313" key="1">
    <source>
        <dbReference type="EMBL" id="KIM85933.1"/>
    </source>
</evidence>
<evidence type="ECO:0000313" key="2">
    <source>
        <dbReference type="Proteomes" id="UP000054166"/>
    </source>
</evidence>
<dbReference type="Proteomes" id="UP000054166">
    <property type="component" value="Unassembled WGS sequence"/>
</dbReference>
<name>A0A0C3BHY9_PILCF</name>
<dbReference type="OrthoDB" id="809632at2759"/>
<sequence>MLNVIQGDTVFITTGAGTVGSLVVQLAKLEGLKVIASAGSDDKNTSTCEVLEKEGPINMQAFICFWDNVGGEILDTAFNTAVAGARFIECGMISVYNLEPYPIKNIGQVVGKQLKIFGFIWSSLASKYEAQFYEEMPANISRGEIKYQEDKTIGLEHVGEALLAVLMGKNTGESVIIVAEE</sequence>
<evidence type="ECO:0008006" key="3">
    <source>
        <dbReference type="Google" id="ProtNLM"/>
    </source>
</evidence>
<accession>A0A0C3BHY9</accession>